<dbReference type="PANTHER" id="PTHR31170">
    <property type="entry name" value="BNAC04G53230D PROTEIN"/>
    <property type="match status" value="1"/>
</dbReference>
<dbReference type="Proteomes" id="UP001055439">
    <property type="component" value="Chromosome 4"/>
</dbReference>
<keyword evidence="2" id="KW-1185">Reference proteome</keyword>
<dbReference type="Pfam" id="PF03140">
    <property type="entry name" value="DUF247"/>
    <property type="match status" value="2"/>
</dbReference>
<name>A0A9E7FLB7_9LILI</name>
<evidence type="ECO:0000313" key="1">
    <source>
        <dbReference type="EMBL" id="URD97895.1"/>
    </source>
</evidence>
<accession>A0A9E7FLB7</accession>
<dbReference type="InterPro" id="IPR004158">
    <property type="entry name" value="DUF247_pln"/>
</dbReference>
<dbReference type="PANTHER" id="PTHR31170:SF25">
    <property type="entry name" value="BNAA09G04570D PROTEIN"/>
    <property type="match status" value="1"/>
</dbReference>
<evidence type="ECO:0000313" key="2">
    <source>
        <dbReference type="Proteomes" id="UP001055439"/>
    </source>
</evidence>
<proteinExistence type="predicted"/>
<protein>
    <submittedName>
        <fullName evidence="1">UPF0481 protein</fullName>
    </submittedName>
</protein>
<gene>
    <name evidence="1" type="ORF">MUK42_34465</name>
</gene>
<dbReference type="AlphaFoldDB" id="A0A9E7FLB7"/>
<organism evidence="1 2">
    <name type="scientific">Musa troglodytarum</name>
    <name type="common">fe'i banana</name>
    <dbReference type="NCBI Taxonomy" id="320322"/>
    <lineage>
        <taxon>Eukaryota</taxon>
        <taxon>Viridiplantae</taxon>
        <taxon>Streptophyta</taxon>
        <taxon>Embryophyta</taxon>
        <taxon>Tracheophyta</taxon>
        <taxon>Spermatophyta</taxon>
        <taxon>Magnoliopsida</taxon>
        <taxon>Liliopsida</taxon>
        <taxon>Zingiberales</taxon>
        <taxon>Musaceae</taxon>
        <taxon>Musa</taxon>
    </lineage>
</organism>
<dbReference type="OrthoDB" id="785554at2759"/>
<dbReference type="EMBL" id="CP097506">
    <property type="protein sequence ID" value="URD97895.1"/>
    <property type="molecule type" value="Genomic_DNA"/>
</dbReference>
<sequence>MNMFRIFHDDPVPFEQPASLIPWIPSATQLMVAGIQFRMKTRAKSFLDITFQNGKLEIPQLVVDDQTNVLFKNLIAFEQCSQEAGTQITAYASLMDCIINTAADVELLQKDQIIINASGGNTEAYEPAIVSLGPFHHHKSDLKAMDHLKWHYLNKFLGRNPKKPLDDYLKLIKENERQARMAYSEEVEMNRIWSLPPVVAHGSESSTSRCHNFSCMQNMFAVSSWPSSWINKSDSSRGDQDATNTSLIWIPSATQLKEAGVHIRKKKKKKAKSFMDITFRDGKMEIPQLLVDDQTNTLLRNLIAFEQCCNEASRHVTSYVGLIDCIVDTTADVALLQQSKIIINGMGNGEEVATLFNRLGKES</sequence>
<reference evidence="1" key="1">
    <citation type="submission" date="2022-05" db="EMBL/GenBank/DDBJ databases">
        <title>The Musa troglodytarum L. genome provides insights into the mechanism of non-climacteric behaviour and enrichment of carotenoids.</title>
        <authorList>
            <person name="Wang J."/>
        </authorList>
    </citation>
    <scope>NUCLEOTIDE SEQUENCE</scope>
    <source>
        <tissue evidence="1">Leaf</tissue>
    </source>
</reference>